<evidence type="ECO:0000313" key="3">
    <source>
        <dbReference type="Proteomes" id="UP000198582"/>
    </source>
</evidence>
<keyword evidence="2" id="KW-0378">Hydrolase</keyword>
<dbReference type="Proteomes" id="UP000198582">
    <property type="component" value="Unassembled WGS sequence"/>
</dbReference>
<dbReference type="PANTHER" id="PTHR43194:SF2">
    <property type="entry name" value="PEROXISOMAL MEMBRANE PROTEIN LPX1"/>
    <property type="match status" value="1"/>
</dbReference>
<dbReference type="Gene3D" id="3.40.50.1820">
    <property type="entry name" value="alpha/beta hydrolase"/>
    <property type="match status" value="1"/>
</dbReference>
<organism evidence="2 3">
    <name type="scientific">Amycolatopsis saalfeldensis</name>
    <dbReference type="NCBI Taxonomy" id="394193"/>
    <lineage>
        <taxon>Bacteria</taxon>
        <taxon>Bacillati</taxon>
        <taxon>Actinomycetota</taxon>
        <taxon>Actinomycetes</taxon>
        <taxon>Pseudonocardiales</taxon>
        <taxon>Pseudonocardiaceae</taxon>
        <taxon>Amycolatopsis</taxon>
    </lineage>
</organism>
<protein>
    <submittedName>
        <fullName evidence="2">Alpha/beta hydrolase fold</fullName>
    </submittedName>
</protein>
<sequence length="133" mass="14217">MTHPHGYTRDRYVQAVLGLLDHLGLDRAHFLGHSHGGFVAQRLALAHPERVAGVVHYDSAPVTGPEHGEEAMAKVQEFAARNEGNPELPAVLAAFASLGALRLAAGGVERSGHFAHLEEPEAFARAVVDFAAR</sequence>
<proteinExistence type="predicted"/>
<dbReference type="InterPro" id="IPR050228">
    <property type="entry name" value="Carboxylesterase_BioH"/>
</dbReference>
<dbReference type="InterPro" id="IPR000073">
    <property type="entry name" value="AB_hydrolase_1"/>
</dbReference>
<dbReference type="EMBL" id="FOEF01000021">
    <property type="protein sequence ID" value="SEP52634.1"/>
    <property type="molecule type" value="Genomic_DNA"/>
</dbReference>
<name>A0A1H8YKA0_9PSEU</name>
<dbReference type="RefSeq" id="WP_218156954.1">
    <property type="nucleotide sequence ID" value="NZ_FOEF01000021.1"/>
</dbReference>
<accession>A0A1H8YKA0</accession>
<dbReference type="InterPro" id="IPR029058">
    <property type="entry name" value="AB_hydrolase_fold"/>
</dbReference>
<dbReference type="PANTHER" id="PTHR43194">
    <property type="entry name" value="HYDROLASE ALPHA/BETA FOLD FAMILY"/>
    <property type="match status" value="1"/>
</dbReference>
<dbReference type="SUPFAM" id="SSF53474">
    <property type="entry name" value="alpha/beta-Hydrolases"/>
    <property type="match status" value="1"/>
</dbReference>
<evidence type="ECO:0000259" key="1">
    <source>
        <dbReference type="Pfam" id="PF00561"/>
    </source>
</evidence>
<dbReference type="STRING" id="394193.SAMN04489732_121105"/>
<dbReference type="GO" id="GO:0016787">
    <property type="term" value="F:hydrolase activity"/>
    <property type="evidence" value="ECO:0007669"/>
    <property type="project" value="UniProtKB-KW"/>
</dbReference>
<gene>
    <name evidence="2" type="ORF">SAMN04489732_121105</name>
</gene>
<dbReference type="AlphaFoldDB" id="A0A1H8YKA0"/>
<evidence type="ECO:0000313" key="2">
    <source>
        <dbReference type="EMBL" id="SEP52634.1"/>
    </source>
</evidence>
<keyword evidence="3" id="KW-1185">Reference proteome</keyword>
<reference evidence="3" key="1">
    <citation type="submission" date="2016-10" db="EMBL/GenBank/DDBJ databases">
        <authorList>
            <person name="Varghese N."/>
            <person name="Submissions S."/>
        </authorList>
    </citation>
    <scope>NUCLEOTIDE SEQUENCE [LARGE SCALE GENOMIC DNA]</scope>
    <source>
        <strain evidence="3">DSM 44993</strain>
    </source>
</reference>
<feature type="domain" description="AB hydrolase-1" evidence="1">
    <location>
        <begin position="5"/>
        <end position="88"/>
    </location>
</feature>
<dbReference type="Pfam" id="PF00561">
    <property type="entry name" value="Abhydrolase_1"/>
    <property type="match status" value="1"/>
</dbReference>